<dbReference type="InterPro" id="IPR029050">
    <property type="entry name" value="Immunoprotect_excell_Ig-like"/>
</dbReference>
<gene>
    <name evidence="5" type="ORF">GON05_10245</name>
</gene>
<accession>A0ABW9U4L2</accession>
<evidence type="ECO:0000313" key="5">
    <source>
        <dbReference type="EMBL" id="MVQ35034.1"/>
    </source>
</evidence>
<evidence type="ECO:0000256" key="3">
    <source>
        <dbReference type="SAM" id="SignalP"/>
    </source>
</evidence>
<evidence type="ECO:0000259" key="4">
    <source>
        <dbReference type="Pfam" id="PF11611"/>
    </source>
</evidence>
<feature type="region of interest" description="Disordered" evidence="2">
    <location>
        <begin position="43"/>
        <end position="64"/>
    </location>
</feature>
<comment type="caution">
    <text evidence="5">The sequence shown here is derived from an EMBL/GenBank/DDBJ whole genome shotgun (WGS) entry which is preliminary data.</text>
</comment>
<dbReference type="RefSeq" id="WP_157319047.1">
    <property type="nucleotide sequence ID" value="NZ_WSEM01000008.1"/>
</dbReference>
<evidence type="ECO:0000256" key="1">
    <source>
        <dbReference type="ARBA" id="ARBA00022729"/>
    </source>
</evidence>
<protein>
    <submittedName>
        <fullName evidence="5">DUF4352 domain-containing protein</fullName>
    </submittedName>
</protein>
<name>A0ABW9U4L2_9BACL</name>
<feature type="compositionally biased region" description="Pro residues" evidence="2">
    <location>
        <begin position="48"/>
        <end position="60"/>
    </location>
</feature>
<dbReference type="Pfam" id="PF11611">
    <property type="entry name" value="DUF4352"/>
    <property type="match status" value="1"/>
</dbReference>
<keyword evidence="6" id="KW-1185">Reference proteome</keyword>
<keyword evidence="1 3" id="KW-0732">Signal</keyword>
<dbReference type="EMBL" id="WSEM01000008">
    <property type="protein sequence ID" value="MVQ35034.1"/>
    <property type="molecule type" value="Genomic_DNA"/>
</dbReference>
<evidence type="ECO:0000256" key="2">
    <source>
        <dbReference type="SAM" id="MobiDB-lite"/>
    </source>
</evidence>
<feature type="signal peptide" evidence="3">
    <location>
        <begin position="1"/>
        <end position="19"/>
    </location>
</feature>
<reference evidence="5 6" key="1">
    <citation type="submission" date="2019-12" db="EMBL/GenBank/DDBJ databases">
        <authorList>
            <person name="Huq M.A."/>
        </authorList>
    </citation>
    <scope>NUCLEOTIDE SEQUENCE [LARGE SCALE GENOMIC DNA]</scope>
    <source>
        <strain evidence="5 6">MAH-34</strain>
    </source>
</reference>
<dbReference type="PROSITE" id="PS51257">
    <property type="entry name" value="PROKAR_LIPOPROTEIN"/>
    <property type="match status" value="1"/>
</dbReference>
<dbReference type="Proteomes" id="UP000467637">
    <property type="component" value="Unassembled WGS sequence"/>
</dbReference>
<sequence length="192" mass="21066">MKKLLITAITITSSAIVLSACTTESAYKNLENQKPVQQAITASTPAPTATPAPTPTPPKLIPKGESGTIGSFELKVLKNTATNKVDKKTTDNQFILIDIELKNVGKKPETMMDGNFVLIDDKDRQYKANSLDILPWSGEYKMLSYDPINPDLKKSGTIAFEIPADVTRFGLAVRDNMFDFGGAKYIFFEVQS</sequence>
<dbReference type="InterPro" id="IPR029051">
    <property type="entry name" value="DUF4352"/>
</dbReference>
<feature type="domain" description="DUF4352" evidence="4">
    <location>
        <begin position="63"/>
        <end position="179"/>
    </location>
</feature>
<feature type="chain" id="PRO_5045617492" evidence="3">
    <location>
        <begin position="20"/>
        <end position="192"/>
    </location>
</feature>
<dbReference type="Gene3D" id="2.60.40.1240">
    <property type="match status" value="1"/>
</dbReference>
<evidence type="ECO:0000313" key="6">
    <source>
        <dbReference type="Proteomes" id="UP000467637"/>
    </source>
</evidence>
<proteinExistence type="predicted"/>
<organism evidence="5 6">
    <name type="scientific">Paenibacillus anseongense</name>
    <dbReference type="NCBI Taxonomy" id="2682845"/>
    <lineage>
        <taxon>Bacteria</taxon>
        <taxon>Bacillati</taxon>
        <taxon>Bacillota</taxon>
        <taxon>Bacilli</taxon>
        <taxon>Bacillales</taxon>
        <taxon>Paenibacillaceae</taxon>
        <taxon>Paenibacillus</taxon>
    </lineage>
</organism>